<feature type="region of interest" description="Disordered" evidence="1">
    <location>
        <begin position="1"/>
        <end position="28"/>
    </location>
</feature>
<dbReference type="EMBL" id="QGMG01000112">
    <property type="protein sequence ID" value="TVY57124.1"/>
    <property type="molecule type" value="Genomic_DNA"/>
</dbReference>
<name>A0A7D8V0J6_9HELO</name>
<sequence>MTNKDSESEKGVDEQLEQRNGSAGVTGKRQKVKAHSKKWWWVYLILFIAGVLIVTLPIIYVGFPNIAQNGVNKAHLEVTGLEFYNPTPDSIQVTERIITHNPSMYTPTLDPWSGGTFVVTNGTYSDKAIVYLPVPKTHTLHPLSNAAIVNATVPINDQAQIALYATQLVKLEKVTTALVGKPLLHIGKLPAIHVNYNASTTYSGMNGLQGFNVTNIRIDPGNTLLILPNMNGTAFIPNPSNITADLGNVTFSLKDPAGVEVGVALIENMLLRPGDNNLPLVGMLNQTLVIPALENGFINLTITGTDCIYNGKHIPYYEAALAANLFHLRLNVLQILKDSLGI</sequence>
<comment type="caution">
    <text evidence="3">The sequence shown here is derived from an EMBL/GenBank/DDBJ whole genome shotgun (WGS) entry which is preliminary data.</text>
</comment>
<feature type="compositionally biased region" description="Basic and acidic residues" evidence="1">
    <location>
        <begin position="1"/>
        <end position="17"/>
    </location>
</feature>
<accession>A0A7D8V0J6</accession>
<dbReference type="PANTHER" id="PTHR35895">
    <property type="entry name" value="CHROMOSOME 16, WHOLE GENOME SHOTGUN SEQUENCE"/>
    <property type="match status" value="1"/>
</dbReference>
<organism evidence="3 4">
    <name type="scientific">Lachnellula cervina</name>
    <dbReference type="NCBI Taxonomy" id="1316786"/>
    <lineage>
        <taxon>Eukaryota</taxon>
        <taxon>Fungi</taxon>
        <taxon>Dikarya</taxon>
        <taxon>Ascomycota</taxon>
        <taxon>Pezizomycotina</taxon>
        <taxon>Leotiomycetes</taxon>
        <taxon>Helotiales</taxon>
        <taxon>Lachnaceae</taxon>
        <taxon>Lachnellula</taxon>
    </lineage>
</organism>
<keyword evidence="4" id="KW-1185">Reference proteome</keyword>
<dbReference type="OrthoDB" id="10039566at2759"/>
<evidence type="ECO:0000313" key="4">
    <source>
        <dbReference type="Proteomes" id="UP000481288"/>
    </source>
</evidence>
<dbReference type="InterPro" id="IPR046368">
    <property type="entry name" value="Tag1"/>
</dbReference>
<dbReference type="InterPro" id="IPR022185">
    <property type="entry name" value="DUF3712"/>
</dbReference>
<gene>
    <name evidence="3" type="ORF">LCER1_G003624</name>
</gene>
<dbReference type="AlphaFoldDB" id="A0A7D8V0J6"/>
<keyword evidence="2" id="KW-1133">Transmembrane helix</keyword>
<protein>
    <submittedName>
        <fullName evidence="3">Uncharacterized protein</fullName>
    </submittedName>
</protein>
<reference evidence="3 4" key="1">
    <citation type="submission" date="2018-05" db="EMBL/GenBank/DDBJ databases">
        <title>Whole genome sequencing for identification of molecular markers to develop diagnostic detection tools for the regulated plant pathogen Lachnellula willkommii.</title>
        <authorList>
            <person name="Giroux E."/>
            <person name="Bilodeau G."/>
        </authorList>
    </citation>
    <scope>NUCLEOTIDE SEQUENCE [LARGE SCALE GENOMIC DNA]</scope>
    <source>
        <strain evidence="3 4">CBS 625.97</strain>
    </source>
</reference>
<keyword evidence="2" id="KW-0812">Transmembrane</keyword>
<proteinExistence type="predicted"/>
<dbReference type="GO" id="GO:0000329">
    <property type="term" value="C:fungal-type vacuole membrane"/>
    <property type="evidence" value="ECO:0007669"/>
    <property type="project" value="InterPro"/>
</dbReference>
<dbReference type="Pfam" id="PF12505">
    <property type="entry name" value="DUF3712"/>
    <property type="match status" value="1"/>
</dbReference>
<dbReference type="Proteomes" id="UP000481288">
    <property type="component" value="Unassembled WGS sequence"/>
</dbReference>
<evidence type="ECO:0000313" key="3">
    <source>
        <dbReference type="EMBL" id="TVY57124.1"/>
    </source>
</evidence>
<feature type="transmembrane region" description="Helical" evidence="2">
    <location>
        <begin position="39"/>
        <end position="63"/>
    </location>
</feature>
<dbReference type="PANTHER" id="PTHR35895:SF1">
    <property type="entry name" value="LIPID-BINDING SERUM GLYCOPROTEIN C-TERMINAL DOMAIN-CONTAINING PROTEIN"/>
    <property type="match status" value="1"/>
</dbReference>
<keyword evidence="2" id="KW-0472">Membrane</keyword>
<evidence type="ECO:0000256" key="1">
    <source>
        <dbReference type="SAM" id="MobiDB-lite"/>
    </source>
</evidence>
<evidence type="ECO:0000256" key="2">
    <source>
        <dbReference type="SAM" id="Phobius"/>
    </source>
</evidence>